<dbReference type="SFLD" id="SFLDS00003">
    <property type="entry name" value="Haloacid_Dehalogenase"/>
    <property type="match status" value="1"/>
</dbReference>
<dbReference type="InterPro" id="IPR023198">
    <property type="entry name" value="PGP-like_dom2"/>
</dbReference>
<dbReference type="PANTHER" id="PTHR43611">
    <property type="entry name" value="ALPHA-D-GLUCOSE 1-PHOSPHATE PHOSPHATASE"/>
    <property type="match status" value="1"/>
</dbReference>
<dbReference type="PANTHER" id="PTHR43611:SF3">
    <property type="entry name" value="FLAVIN MONONUCLEOTIDE HYDROLASE 1, CHLOROPLATIC"/>
    <property type="match status" value="1"/>
</dbReference>
<dbReference type="InterPro" id="IPR006439">
    <property type="entry name" value="HAD-SF_hydro_IA"/>
</dbReference>
<dbReference type="Pfam" id="PF00702">
    <property type="entry name" value="Hydrolase"/>
    <property type="match status" value="1"/>
</dbReference>
<dbReference type="EMBL" id="RBIM01000001">
    <property type="protein sequence ID" value="RKR03692.1"/>
    <property type="molecule type" value="Genomic_DNA"/>
</dbReference>
<reference evidence="1 2" key="1">
    <citation type="submission" date="2018-10" db="EMBL/GenBank/DDBJ databases">
        <title>Genomic Encyclopedia of Type Strains, Phase IV (KMG-IV): sequencing the most valuable type-strain genomes for metagenomic binning, comparative biology and taxonomic classification.</title>
        <authorList>
            <person name="Goeker M."/>
        </authorList>
    </citation>
    <scope>NUCLEOTIDE SEQUENCE [LARGE SCALE GENOMIC DNA]</scope>
    <source>
        <strain evidence="1 2">DSM 4734</strain>
    </source>
</reference>
<proteinExistence type="predicted"/>
<dbReference type="RefSeq" id="WP_170150290.1">
    <property type="nucleotide sequence ID" value="NZ_RBIM01000001.1"/>
</dbReference>
<dbReference type="GO" id="GO:0016787">
    <property type="term" value="F:hydrolase activity"/>
    <property type="evidence" value="ECO:0007669"/>
    <property type="project" value="UniProtKB-KW"/>
</dbReference>
<evidence type="ECO:0000313" key="1">
    <source>
        <dbReference type="EMBL" id="RKR03692.1"/>
    </source>
</evidence>
<sequence>MTTKAVLWDLGNVLLDWSPAYLYSKLFATDAECRDFLDNVCTMDWHAEHDRGVSMADNRVALIEAHPHLEDAIRAWETGFEQMLNGAVEGTPQIMDALAAHGVPQYALTNLPAEWVEPVHRLYPQMAHMRDVIVSAHEGVIKPDPKIYAIAEARLPHAPHEVVFFDDRQANVDAARAHGFDAELFTGKAALSDALESRGLLVSA</sequence>
<accession>A0A495DL82</accession>
<organism evidence="1 2">
    <name type="scientific">Maricaulis maris</name>
    <dbReference type="NCBI Taxonomy" id="74318"/>
    <lineage>
        <taxon>Bacteria</taxon>
        <taxon>Pseudomonadati</taxon>
        <taxon>Pseudomonadota</taxon>
        <taxon>Alphaproteobacteria</taxon>
        <taxon>Maricaulales</taxon>
        <taxon>Maricaulaceae</taxon>
        <taxon>Maricaulis</taxon>
    </lineage>
</organism>
<dbReference type="Gene3D" id="3.40.50.1000">
    <property type="entry name" value="HAD superfamily/HAD-like"/>
    <property type="match status" value="1"/>
</dbReference>
<dbReference type="Gene3D" id="1.10.150.240">
    <property type="entry name" value="Putative phosphatase, domain 2"/>
    <property type="match status" value="1"/>
</dbReference>
<dbReference type="CDD" id="cd02603">
    <property type="entry name" value="HAD_sEH-N_like"/>
    <property type="match status" value="1"/>
</dbReference>
<dbReference type="AlphaFoldDB" id="A0A495DL82"/>
<gene>
    <name evidence="1" type="ORF">C7435_0129</name>
</gene>
<keyword evidence="1" id="KW-0378">Hydrolase</keyword>
<name>A0A495DL82_9PROT</name>
<evidence type="ECO:0000313" key="2">
    <source>
        <dbReference type="Proteomes" id="UP000273675"/>
    </source>
</evidence>
<dbReference type="SUPFAM" id="SSF56784">
    <property type="entry name" value="HAD-like"/>
    <property type="match status" value="1"/>
</dbReference>
<dbReference type="SFLD" id="SFLDG01129">
    <property type="entry name" value="C1.5:_HAD__Beta-PGM__Phosphata"/>
    <property type="match status" value="1"/>
</dbReference>
<dbReference type="InterPro" id="IPR036412">
    <property type="entry name" value="HAD-like_sf"/>
</dbReference>
<dbReference type="Proteomes" id="UP000273675">
    <property type="component" value="Unassembled WGS sequence"/>
</dbReference>
<comment type="caution">
    <text evidence="1">The sequence shown here is derived from an EMBL/GenBank/DDBJ whole genome shotgun (WGS) entry which is preliminary data.</text>
</comment>
<protein>
    <submittedName>
        <fullName evidence="1">2-haloacid dehalogenase/putative hydrolase of the HAD superfamily</fullName>
    </submittedName>
</protein>
<dbReference type="InterPro" id="IPR023214">
    <property type="entry name" value="HAD_sf"/>
</dbReference>
<dbReference type="NCBIfam" id="TIGR01509">
    <property type="entry name" value="HAD-SF-IA-v3"/>
    <property type="match status" value="1"/>
</dbReference>